<dbReference type="OMA" id="RIASGWH"/>
<dbReference type="STRING" id="10228.B3S1I6"/>
<dbReference type="GeneID" id="6755355"/>
<dbReference type="HOGENOM" id="CLU_076731_0_0_1"/>
<feature type="coiled-coil region" evidence="2">
    <location>
        <begin position="252"/>
        <end position="308"/>
    </location>
</feature>
<dbReference type="InParanoid" id="B3S1I6"/>
<sequence length="315" mass="36928">MDAPRSPIEEKEFEGPSVDSADLQERIAARRLRIKARVEAAKREAAEDDSKKKKSLDSSKEQTVSRKQVEQSRLRLAKLISDGSELVSNVKIAADSRTMTHVNEEDNKIRAKREKLEAEAKSASERFEEINGMWEVALAKKIPQELNIMLEEQRSACDAMVEEKDKLISEFQQELKVKDDLYIKDLRKQAEDIDLMITRMEEQIKNLTKAYGEELLQIEKSFVAERGDIMNAHTKNWEQLMTQRRDKEVEYMKAREKRVEDYEQQLQHLRVEDAEEYNMVKIKLETDVQVLEQQLQAMRATYQLNQEKLEYNFQV</sequence>
<dbReference type="PANTHER" id="PTHR21625:SF1">
    <property type="entry name" value="DYNEIN REGULATORY COMPLEX PROTEIN 1"/>
    <property type="match status" value="1"/>
</dbReference>
<dbReference type="InterPro" id="IPR039505">
    <property type="entry name" value="DRC1/2_N"/>
</dbReference>
<dbReference type="EMBL" id="DS985247">
    <property type="protein sequence ID" value="EDV23550.1"/>
    <property type="molecule type" value="Genomic_DNA"/>
</dbReference>
<dbReference type="GO" id="GO:0005858">
    <property type="term" value="C:axonemal dynein complex"/>
    <property type="evidence" value="ECO:0007669"/>
    <property type="project" value="InterPro"/>
</dbReference>
<dbReference type="eggNOG" id="ENOG502QQ2B">
    <property type="taxonomic scope" value="Eukaryota"/>
</dbReference>
<dbReference type="AlphaFoldDB" id="B3S1I6"/>
<dbReference type="PANTHER" id="PTHR21625">
    <property type="entry name" value="NYD-SP28 PROTEIN"/>
    <property type="match status" value="1"/>
</dbReference>
<dbReference type="InterPro" id="IPR039750">
    <property type="entry name" value="DRC1/DRC2"/>
</dbReference>
<accession>B3S1I6</accession>
<feature type="region of interest" description="Disordered" evidence="3">
    <location>
        <begin position="39"/>
        <end position="69"/>
    </location>
</feature>
<organism evidence="5 6">
    <name type="scientific">Trichoplax adhaerens</name>
    <name type="common">Trichoplax reptans</name>
    <dbReference type="NCBI Taxonomy" id="10228"/>
    <lineage>
        <taxon>Eukaryota</taxon>
        <taxon>Metazoa</taxon>
        <taxon>Placozoa</taxon>
        <taxon>Uniplacotomia</taxon>
        <taxon>Trichoplacea</taxon>
        <taxon>Trichoplacidae</taxon>
        <taxon>Trichoplax</taxon>
    </lineage>
</organism>
<dbReference type="GO" id="GO:0070286">
    <property type="term" value="P:axonemal dynein complex assembly"/>
    <property type="evidence" value="ECO:0007669"/>
    <property type="project" value="InterPro"/>
</dbReference>
<keyword evidence="6" id="KW-1185">Reference proteome</keyword>
<feature type="coiled-coil region" evidence="2">
    <location>
        <begin position="99"/>
        <end position="217"/>
    </location>
</feature>
<dbReference type="CTD" id="6755355"/>
<dbReference type="PhylomeDB" id="B3S1I6"/>
<dbReference type="RefSeq" id="XP_002114460.1">
    <property type="nucleotide sequence ID" value="XM_002114424.1"/>
</dbReference>
<feature type="domain" description="Dynein regulatory complex protein 1/2 N-terminal" evidence="4">
    <location>
        <begin position="93"/>
        <end position="193"/>
    </location>
</feature>
<gene>
    <name evidence="5" type="ORF">TRIADDRAFT_50537</name>
</gene>
<protein>
    <recommendedName>
        <fullName evidence="4">Dynein regulatory complex protein 1/2 N-terminal domain-containing protein</fullName>
    </recommendedName>
</protein>
<evidence type="ECO:0000256" key="3">
    <source>
        <dbReference type="SAM" id="MobiDB-lite"/>
    </source>
</evidence>
<evidence type="ECO:0000313" key="6">
    <source>
        <dbReference type="Proteomes" id="UP000009022"/>
    </source>
</evidence>
<name>B3S1I6_TRIAD</name>
<reference evidence="5 6" key="1">
    <citation type="journal article" date="2008" name="Nature">
        <title>The Trichoplax genome and the nature of placozoans.</title>
        <authorList>
            <person name="Srivastava M."/>
            <person name="Begovic E."/>
            <person name="Chapman J."/>
            <person name="Putnam N.H."/>
            <person name="Hellsten U."/>
            <person name="Kawashima T."/>
            <person name="Kuo A."/>
            <person name="Mitros T."/>
            <person name="Salamov A."/>
            <person name="Carpenter M.L."/>
            <person name="Signorovitch A.Y."/>
            <person name="Moreno M.A."/>
            <person name="Kamm K."/>
            <person name="Grimwood J."/>
            <person name="Schmutz J."/>
            <person name="Shapiro H."/>
            <person name="Grigoriev I.V."/>
            <person name="Buss L.W."/>
            <person name="Schierwater B."/>
            <person name="Dellaporta S.L."/>
            <person name="Rokhsar D.S."/>
        </authorList>
    </citation>
    <scope>NUCLEOTIDE SEQUENCE [LARGE SCALE GENOMIC DNA]</scope>
    <source>
        <strain evidence="5 6">Grell-BS-1999</strain>
    </source>
</reference>
<evidence type="ECO:0000259" key="4">
    <source>
        <dbReference type="Pfam" id="PF14772"/>
    </source>
</evidence>
<dbReference type="KEGG" id="tad:TRIADDRAFT_50537"/>
<dbReference type="OrthoDB" id="10260459at2759"/>
<dbReference type="Proteomes" id="UP000009022">
    <property type="component" value="Unassembled WGS sequence"/>
</dbReference>
<dbReference type="Pfam" id="PF14772">
    <property type="entry name" value="NYD-SP28"/>
    <property type="match status" value="1"/>
</dbReference>
<feature type="region of interest" description="Disordered" evidence="3">
    <location>
        <begin position="1"/>
        <end position="22"/>
    </location>
</feature>
<keyword evidence="1 2" id="KW-0175">Coiled coil</keyword>
<evidence type="ECO:0000256" key="2">
    <source>
        <dbReference type="SAM" id="Coils"/>
    </source>
</evidence>
<evidence type="ECO:0000256" key="1">
    <source>
        <dbReference type="ARBA" id="ARBA00023054"/>
    </source>
</evidence>
<evidence type="ECO:0000313" key="5">
    <source>
        <dbReference type="EMBL" id="EDV23550.1"/>
    </source>
</evidence>
<proteinExistence type="predicted"/>